<dbReference type="EMBL" id="CAJHNH020007667">
    <property type="protein sequence ID" value="CAG5134854.1"/>
    <property type="molecule type" value="Genomic_DNA"/>
</dbReference>
<feature type="transmembrane region" description="Helical" evidence="1">
    <location>
        <begin position="87"/>
        <end position="111"/>
    </location>
</feature>
<dbReference type="AlphaFoldDB" id="A0A8S4A0P5"/>
<gene>
    <name evidence="2" type="ORF">CUNI_LOCUS20412</name>
</gene>
<dbReference type="Proteomes" id="UP000678393">
    <property type="component" value="Unassembled WGS sequence"/>
</dbReference>
<keyword evidence="1" id="KW-0472">Membrane</keyword>
<evidence type="ECO:0000256" key="1">
    <source>
        <dbReference type="SAM" id="Phobius"/>
    </source>
</evidence>
<feature type="transmembrane region" description="Helical" evidence="1">
    <location>
        <begin position="123"/>
        <end position="145"/>
    </location>
</feature>
<name>A0A8S4A0P5_9EUPU</name>
<sequence>MRLPQSSILSQLNALVALAALILFIVAFATNYWLEKYFLFPINVADIATIPVNVNMGLFTACRLEHYRNNHTTETCSPEGAAVWQKISAGLNVAALVFAFVGTLVAFLAVTLEKLANGLRAKLGIIVCYVLTCGFSVGPLVMFPINRRIQVKPNMSPFQVDFDLGWSYTVAVVSTGIFAVLVLLNTIDIVWLPNGNGENKSEDRHVLRADVYSVSTGSS</sequence>
<dbReference type="OrthoDB" id="6140790at2759"/>
<protein>
    <submittedName>
        <fullName evidence="2">Uncharacterized protein</fullName>
    </submittedName>
</protein>
<feature type="transmembrane region" description="Helical" evidence="1">
    <location>
        <begin position="165"/>
        <end position="184"/>
    </location>
</feature>
<keyword evidence="3" id="KW-1185">Reference proteome</keyword>
<proteinExistence type="predicted"/>
<evidence type="ECO:0000313" key="2">
    <source>
        <dbReference type="EMBL" id="CAG5134854.1"/>
    </source>
</evidence>
<reference evidence="2" key="1">
    <citation type="submission" date="2021-04" db="EMBL/GenBank/DDBJ databases">
        <authorList>
            <consortium name="Molecular Ecology Group"/>
        </authorList>
    </citation>
    <scope>NUCLEOTIDE SEQUENCE</scope>
</reference>
<organism evidence="2 3">
    <name type="scientific">Candidula unifasciata</name>
    <dbReference type="NCBI Taxonomy" id="100452"/>
    <lineage>
        <taxon>Eukaryota</taxon>
        <taxon>Metazoa</taxon>
        <taxon>Spiralia</taxon>
        <taxon>Lophotrochozoa</taxon>
        <taxon>Mollusca</taxon>
        <taxon>Gastropoda</taxon>
        <taxon>Heterobranchia</taxon>
        <taxon>Euthyneura</taxon>
        <taxon>Panpulmonata</taxon>
        <taxon>Eupulmonata</taxon>
        <taxon>Stylommatophora</taxon>
        <taxon>Helicina</taxon>
        <taxon>Helicoidea</taxon>
        <taxon>Geomitridae</taxon>
        <taxon>Candidula</taxon>
    </lineage>
</organism>
<comment type="caution">
    <text evidence="2">The sequence shown here is derived from an EMBL/GenBank/DDBJ whole genome shotgun (WGS) entry which is preliminary data.</text>
</comment>
<evidence type="ECO:0000313" key="3">
    <source>
        <dbReference type="Proteomes" id="UP000678393"/>
    </source>
</evidence>
<accession>A0A8S4A0P5</accession>
<dbReference type="Gene3D" id="1.20.140.150">
    <property type="match status" value="1"/>
</dbReference>
<keyword evidence="1" id="KW-0812">Transmembrane</keyword>
<feature type="transmembrane region" description="Helical" evidence="1">
    <location>
        <begin position="12"/>
        <end position="34"/>
    </location>
</feature>
<keyword evidence="1" id="KW-1133">Transmembrane helix</keyword>